<dbReference type="Gene3D" id="2.60.120.10">
    <property type="entry name" value="Jelly Rolls"/>
    <property type="match status" value="1"/>
</dbReference>
<keyword evidence="3" id="KW-0804">Transcription</keyword>
<gene>
    <name evidence="5" type="ORF">ACFO6X_09455</name>
</gene>
<dbReference type="InterPro" id="IPR012318">
    <property type="entry name" value="HTH_CRP"/>
</dbReference>
<accession>A0ABV9QES6</accession>
<dbReference type="Pfam" id="PF13545">
    <property type="entry name" value="HTH_Crp_2"/>
    <property type="match status" value="1"/>
</dbReference>
<dbReference type="InterPro" id="IPR000595">
    <property type="entry name" value="cNMP-bd_dom"/>
</dbReference>
<evidence type="ECO:0000256" key="2">
    <source>
        <dbReference type="ARBA" id="ARBA00023125"/>
    </source>
</evidence>
<protein>
    <submittedName>
        <fullName evidence="5">Crp/Fnr family transcriptional regulator</fullName>
    </submittedName>
</protein>
<keyword evidence="6" id="KW-1185">Reference proteome</keyword>
<keyword evidence="2" id="KW-0238">DNA-binding</keyword>
<dbReference type="SUPFAM" id="SSF51206">
    <property type="entry name" value="cAMP-binding domain-like"/>
    <property type="match status" value="1"/>
</dbReference>
<dbReference type="SUPFAM" id="SSF46785">
    <property type="entry name" value="Winged helix' DNA-binding domain"/>
    <property type="match status" value="1"/>
</dbReference>
<evidence type="ECO:0000259" key="4">
    <source>
        <dbReference type="PROSITE" id="PS50042"/>
    </source>
</evidence>
<proteinExistence type="predicted"/>
<sequence>MAAAPLPLPAPPQGAVLRGLAVDAAEGRAADCARCACQRLCLMGKMAPEVRPHWQSLVTERSFAKGSYLLRQGEALTVFRIVKVGTTMLLRSSEYGIERPVGLCGHGQTLGSTMLLGQPAMLSCIAMSPVRICEVPIAPLLAGGLVNQTFLWELAVAYAQTNAQMADWARLVRIPTVAGQVAAALLQLATLQRSTLVRLPSQSALAALLATTRETIARTLRQLELEDCLVRRDRWHCEIRRELLLARCGEGQTALPS</sequence>
<dbReference type="EMBL" id="JBHSHJ010000006">
    <property type="protein sequence ID" value="MFC4789202.1"/>
    <property type="molecule type" value="Genomic_DNA"/>
</dbReference>
<dbReference type="CDD" id="cd00038">
    <property type="entry name" value="CAP_ED"/>
    <property type="match status" value="1"/>
</dbReference>
<keyword evidence="1" id="KW-0805">Transcription regulation</keyword>
<dbReference type="Pfam" id="PF00027">
    <property type="entry name" value="cNMP_binding"/>
    <property type="match status" value="1"/>
</dbReference>
<dbReference type="Proteomes" id="UP001596001">
    <property type="component" value="Unassembled WGS sequence"/>
</dbReference>
<comment type="caution">
    <text evidence="5">The sequence shown here is derived from an EMBL/GenBank/DDBJ whole genome shotgun (WGS) entry which is preliminary data.</text>
</comment>
<evidence type="ECO:0000313" key="6">
    <source>
        <dbReference type="Proteomes" id="UP001596001"/>
    </source>
</evidence>
<evidence type="ECO:0000256" key="1">
    <source>
        <dbReference type="ARBA" id="ARBA00023015"/>
    </source>
</evidence>
<name>A0ABV9QES6_9BURK</name>
<evidence type="ECO:0000313" key="5">
    <source>
        <dbReference type="EMBL" id="MFC4789202.1"/>
    </source>
</evidence>
<dbReference type="PROSITE" id="PS50042">
    <property type="entry name" value="CNMP_BINDING_3"/>
    <property type="match status" value="1"/>
</dbReference>
<dbReference type="InterPro" id="IPR014710">
    <property type="entry name" value="RmlC-like_jellyroll"/>
</dbReference>
<organism evidence="5 6">
    <name type="scientific">Giesbergeria sinuosa</name>
    <dbReference type="NCBI Taxonomy" id="80883"/>
    <lineage>
        <taxon>Bacteria</taxon>
        <taxon>Pseudomonadati</taxon>
        <taxon>Pseudomonadota</taxon>
        <taxon>Betaproteobacteria</taxon>
        <taxon>Burkholderiales</taxon>
        <taxon>Comamonadaceae</taxon>
        <taxon>Giesbergeria</taxon>
    </lineage>
</organism>
<feature type="domain" description="Cyclic nucleotide-binding" evidence="4">
    <location>
        <begin position="42"/>
        <end position="116"/>
    </location>
</feature>
<dbReference type="Gene3D" id="1.10.10.10">
    <property type="entry name" value="Winged helix-like DNA-binding domain superfamily/Winged helix DNA-binding domain"/>
    <property type="match status" value="1"/>
</dbReference>
<dbReference type="InterPro" id="IPR018490">
    <property type="entry name" value="cNMP-bd_dom_sf"/>
</dbReference>
<evidence type="ECO:0000256" key="3">
    <source>
        <dbReference type="ARBA" id="ARBA00023163"/>
    </source>
</evidence>
<reference evidence="6" key="1">
    <citation type="journal article" date="2019" name="Int. J. Syst. Evol. Microbiol.">
        <title>The Global Catalogue of Microorganisms (GCM) 10K type strain sequencing project: providing services to taxonomists for standard genome sequencing and annotation.</title>
        <authorList>
            <consortium name="The Broad Institute Genomics Platform"/>
            <consortium name="The Broad Institute Genome Sequencing Center for Infectious Disease"/>
            <person name="Wu L."/>
            <person name="Ma J."/>
        </authorList>
    </citation>
    <scope>NUCLEOTIDE SEQUENCE [LARGE SCALE GENOMIC DNA]</scope>
    <source>
        <strain evidence="6">CCUG 49452</strain>
    </source>
</reference>
<dbReference type="InterPro" id="IPR036390">
    <property type="entry name" value="WH_DNA-bd_sf"/>
</dbReference>
<dbReference type="InterPro" id="IPR036388">
    <property type="entry name" value="WH-like_DNA-bd_sf"/>
</dbReference>
<dbReference type="RefSeq" id="WP_382432353.1">
    <property type="nucleotide sequence ID" value="NZ_JBHSHJ010000006.1"/>
</dbReference>